<dbReference type="AlphaFoldDB" id="A0ABD6EL10"/>
<reference evidence="1 2" key="1">
    <citation type="submission" date="2024-08" db="EMBL/GenBank/DDBJ databases">
        <title>Gnathostoma spinigerum genome.</title>
        <authorList>
            <person name="Gonzalez-Bertolin B."/>
            <person name="Monzon S."/>
            <person name="Zaballos A."/>
            <person name="Jimenez P."/>
            <person name="Dekumyoy P."/>
            <person name="Varona S."/>
            <person name="Cuesta I."/>
            <person name="Sumanam S."/>
            <person name="Adisakwattana P."/>
            <person name="Gasser R.B."/>
            <person name="Hernandez-Gonzalez A."/>
            <person name="Young N.D."/>
            <person name="Perteguer M.J."/>
        </authorList>
    </citation>
    <scope>NUCLEOTIDE SEQUENCE [LARGE SCALE GENOMIC DNA]</scope>
    <source>
        <strain evidence="1">AL3</strain>
        <tissue evidence="1">Liver</tissue>
    </source>
</reference>
<dbReference type="Pfam" id="PF04430">
    <property type="entry name" value="DUF498"/>
    <property type="match status" value="1"/>
</dbReference>
<dbReference type="PANTHER" id="PTHR21192">
    <property type="entry name" value="NUCLEAR PROTEIN E3-3"/>
    <property type="match status" value="1"/>
</dbReference>
<accession>A0ABD6EL10</accession>
<gene>
    <name evidence="1" type="ORF">AB6A40_004096</name>
</gene>
<dbReference type="Gene3D" id="3.40.1230.10">
    <property type="entry name" value="MTH938-like"/>
    <property type="match status" value="1"/>
</dbReference>
<dbReference type="InterPro" id="IPR036748">
    <property type="entry name" value="MTH938-like_sf"/>
</dbReference>
<evidence type="ECO:0000313" key="1">
    <source>
        <dbReference type="EMBL" id="MFH4977387.1"/>
    </source>
</evidence>
<comment type="caution">
    <text evidence="1">The sequence shown here is derived from an EMBL/GenBank/DDBJ whole genome shotgun (WGS) entry which is preliminary data.</text>
</comment>
<evidence type="ECO:0000313" key="2">
    <source>
        <dbReference type="Proteomes" id="UP001608902"/>
    </source>
</evidence>
<dbReference type="EMBL" id="JBGFUD010002269">
    <property type="protein sequence ID" value="MFH4977387.1"/>
    <property type="molecule type" value="Genomic_DNA"/>
</dbReference>
<proteinExistence type="predicted"/>
<organism evidence="1 2">
    <name type="scientific">Gnathostoma spinigerum</name>
    <dbReference type="NCBI Taxonomy" id="75299"/>
    <lineage>
        <taxon>Eukaryota</taxon>
        <taxon>Metazoa</taxon>
        <taxon>Ecdysozoa</taxon>
        <taxon>Nematoda</taxon>
        <taxon>Chromadorea</taxon>
        <taxon>Rhabditida</taxon>
        <taxon>Spirurina</taxon>
        <taxon>Gnathostomatomorpha</taxon>
        <taxon>Gnathostomatoidea</taxon>
        <taxon>Gnathostomatidae</taxon>
        <taxon>Gnathostoma</taxon>
    </lineage>
</organism>
<keyword evidence="2" id="KW-1185">Reference proteome</keyword>
<dbReference type="InterPro" id="IPR007523">
    <property type="entry name" value="NDUFAF3/AAMDC"/>
</dbReference>
<protein>
    <recommendedName>
        <fullName evidence="3">NADH dehydrogenase [ubiquinone] 1 alpha subcomplex assembly factor 3</fullName>
    </recommendedName>
</protein>
<dbReference type="PANTHER" id="PTHR21192:SF2">
    <property type="entry name" value="NADH DEHYDROGENASE [UBIQUINONE] 1 ALPHA SUBCOMPLEX ASSEMBLY FACTOR 3"/>
    <property type="match status" value="1"/>
</dbReference>
<sequence length="186" mass="20850">MRFFFKLPLRFISRRQLASTVGGDSILLDGWHVTPMGESDVGTRTRLSLLSKEMLESKQIGIRGLSRMGFRMIDGSFLYGPIAVFPKAVLSWRVLTPSDITSESVEFFTMLEPKLDILVVGVGDRKHVDSVRARIAPILSKNRIGLEIMETLYDMRAVSSADRRLGSCLSSMLIPFRSQYSSSNTI</sequence>
<evidence type="ECO:0008006" key="3">
    <source>
        <dbReference type="Google" id="ProtNLM"/>
    </source>
</evidence>
<name>A0ABD6EL10_9BILA</name>
<dbReference type="SUPFAM" id="SSF64076">
    <property type="entry name" value="MTH938-like"/>
    <property type="match status" value="1"/>
</dbReference>
<dbReference type="Proteomes" id="UP001608902">
    <property type="component" value="Unassembled WGS sequence"/>
</dbReference>